<dbReference type="PROSITE" id="PS00606">
    <property type="entry name" value="KS3_1"/>
    <property type="match status" value="1"/>
</dbReference>
<dbReference type="GO" id="GO:0016616">
    <property type="term" value="F:oxidoreductase activity, acting on the CH-OH group of donors, NAD or NADP as acceptor"/>
    <property type="evidence" value="ECO:0007669"/>
    <property type="project" value="InterPro"/>
</dbReference>
<dbReference type="GO" id="GO:0004315">
    <property type="term" value="F:3-oxoacyl-[acyl-carrier-protein] synthase activity"/>
    <property type="evidence" value="ECO:0007669"/>
    <property type="project" value="InterPro"/>
</dbReference>
<dbReference type="Pfam" id="PF02737">
    <property type="entry name" value="3HCDH_N"/>
    <property type="match status" value="1"/>
</dbReference>
<dbReference type="Pfam" id="PF16197">
    <property type="entry name" value="KAsynt_C_assoc"/>
    <property type="match status" value="1"/>
</dbReference>
<dbReference type="Pfam" id="PF00550">
    <property type="entry name" value="PP-binding"/>
    <property type="match status" value="1"/>
</dbReference>
<dbReference type="GO" id="GO:0005886">
    <property type="term" value="C:plasma membrane"/>
    <property type="evidence" value="ECO:0007669"/>
    <property type="project" value="TreeGrafter"/>
</dbReference>
<keyword evidence="1" id="KW-0596">Phosphopantetheine</keyword>
<dbReference type="Gene3D" id="1.10.1200.10">
    <property type="entry name" value="ACP-like"/>
    <property type="match status" value="1"/>
</dbReference>
<dbReference type="SUPFAM" id="SSF51735">
    <property type="entry name" value="NAD(P)-binding Rossmann-fold domains"/>
    <property type="match status" value="1"/>
</dbReference>
<dbReference type="InterPro" id="IPR018201">
    <property type="entry name" value="Ketoacyl_synth_AS"/>
</dbReference>
<evidence type="ECO:0000313" key="9">
    <source>
        <dbReference type="Proteomes" id="UP000192140"/>
    </source>
</evidence>
<dbReference type="Pfam" id="PF02801">
    <property type="entry name" value="Ketoacyl-synt_C"/>
    <property type="match status" value="1"/>
</dbReference>
<dbReference type="InterPro" id="IPR008927">
    <property type="entry name" value="6-PGluconate_DH-like_C_sf"/>
</dbReference>
<dbReference type="InterPro" id="IPR006108">
    <property type="entry name" value="3HC_DH_C"/>
</dbReference>
<evidence type="ECO:0000256" key="5">
    <source>
        <dbReference type="SAM" id="MobiDB-lite"/>
    </source>
</evidence>
<evidence type="ECO:0000256" key="4">
    <source>
        <dbReference type="ARBA" id="ARBA00023002"/>
    </source>
</evidence>
<protein>
    <submittedName>
        <fullName evidence="8">3-hydroxybutyryl-CoA epimerase</fullName>
        <ecNumber evidence="8">5.1.2.3</ecNumber>
    </submittedName>
</protein>
<reference evidence="8" key="1">
    <citation type="submission" date="2016-01" db="EMBL/GenBank/DDBJ databases">
        <authorList>
            <person name="Regsiter A."/>
            <person name="william w."/>
        </authorList>
    </citation>
    <scope>NUCLEOTIDE SEQUENCE</scope>
    <source>
        <strain evidence="8">NCPPB 1641</strain>
    </source>
</reference>
<dbReference type="GO" id="GO:0008692">
    <property type="term" value="F:3-hydroxybutyryl-CoA epimerase activity"/>
    <property type="evidence" value="ECO:0007669"/>
    <property type="project" value="UniProtKB-EC"/>
</dbReference>
<dbReference type="PANTHER" id="PTHR43775">
    <property type="entry name" value="FATTY ACID SYNTHASE"/>
    <property type="match status" value="1"/>
</dbReference>
<dbReference type="PROSITE" id="PS00012">
    <property type="entry name" value="PHOSPHOPANTETHEINE"/>
    <property type="match status" value="1"/>
</dbReference>
<dbReference type="InterPro" id="IPR050091">
    <property type="entry name" value="PKS_NRPS_Biosynth_Enz"/>
</dbReference>
<dbReference type="GO" id="GO:0004312">
    <property type="term" value="F:fatty acid synthase activity"/>
    <property type="evidence" value="ECO:0007669"/>
    <property type="project" value="TreeGrafter"/>
</dbReference>
<dbReference type="Gene3D" id="1.10.1240.100">
    <property type="match status" value="1"/>
</dbReference>
<dbReference type="RefSeq" id="WP_080853328.1">
    <property type="nucleotide sequence ID" value="NZ_LT009776.1"/>
</dbReference>
<sequence>MPDSAHEYATAIIGISGRFPGARNVDDLWSNLCVGRDAREDLSYDELLAAGLEPEQIQDPNYVPAIMALEGAEHFDSAFFGFGMAEADRLDPQKRIFLECAWEALESGALTPASCDGAIGVFAGSGTSRYFLENVDRIRNRGDFLERLQAFIDIDKDHLATQVSYKLNLNGPSLVVQTACSTSLVAVHMACQSLLNMECDIALAGGVSVSTRKAGYLYQEGGVLSKDGRCRSFDADATGTIFASGAGVVALRRLSDAIEERNPIWAIIRGSAINNDGANKVGYTAPSHTGQKRVIEAALAAAGVHPRQIGLIEAHGTGTLIGDAVEIASLTEVFNARASSGKFCSVGSIKSNIGHLDTAAGVAGLIKAALCLKHRTLVPAANFRTANPAIAAPSSPFYVNTELREWVCDADTRFAGVSSFGIGGTNAHVILEEYLQTEANGTDEREQLLPLSAKTLPAGLQIARNLRDHSISRSEHALDSLAYTLQVGRAELQFRTFMIADSRDGLADEVQRLEEAKDSAWKHVPTSRPVAFLFPGTTSIRPGFLQELCKTDDRFRTHFEACANLFRQRGIENVLSLALSADTALSDAGAIWDQPTQFSMQYAIAALLRDWGLQPSVLLGHSLGEYAAACCSGVIRLEDAIDLVALRSIEIAKAPPGSMLLVEAIESDIPSSTWPSVDLAAVNTPCQRVYSGAVEDMRFVANELDQLGLPYKWLEIDRAGHSRLMDAASAALTQAASKVHFRKPLIPYVSSVTGAMVGEQELSDPSYWGRHLRQPVQFASALKTLMDISDCILVEIGPGETLINLARQASSTIVDGFPTMDKERPATRRNLLEAIGNAWAAGARVNWNLHDRTSPHRVSMPTYPFKKQLHRLESDPLQAQNTNSTSSSSHDGRMQTATPKSALEPQHEIRPSIAGRTTQSDGHGIEDSLTEFIQDILGKQEIAPHVDFLELGGNSLTALRILSGLRSKFNVHIPIAEFIGRGRNVKDLGAIIRRRLSDKANTRSGPDTTQSLSISARSSVQKYLEEAERAALARIPDIENLAITRAVIIGSGVMARGIAACFADAGYLTTLLGRQESSIHRAMEAIRDDYSKRVALQEISNLEAERRIERISSTINPGVAADADLIIEAVVEDADVKRGLFSSLRVKEGSILATNTSYLDINALSEASPNPRAFVGMHFSNPANLMSLVEVIPHRDTEPAVVERISALSVHLGKIPVAVGSTLGFVGNRVMAARMRMAERLLLMGALPHEVDDVMVKFGFPKGPFALADFAGLDIGWKARKGRNIELSISDRLCERGRFGIKSGKGFYKYRSDDLGRLDDPVVHQLIRELSDKGSFKRRKIATDEIADLLILSMIGEALKIVAEGVVREPYEVDLVLVHGFLFPSWRGGILYIANEIGMSEVRDRLTDIARSFGDESLMPPPFMSG</sequence>
<feature type="region of interest" description="Disordered" evidence="5">
    <location>
        <begin position="874"/>
        <end position="924"/>
    </location>
</feature>
<dbReference type="Gene3D" id="3.40.50.720">
    <property type="entry name" value="NAD(P)-binding Rossmann-like Domain"/>
    <property type="match status" value="1"/>
</dbReference>
<dbReference type="SUPFAM" id="SSF47336">
    <property type="entry name" value="ACP-like"/>
    <property type="match status" value="1"/>
</dbReference>
<evidence type="ECO:0000256" key="2">
    <source>
        <dbReference type="ARBA" id="ARBA00022553"/>
    </source>
</evidence>
<dbReference type="InterPro" id="IPR014043">
    <property type="entry name" value="Acyl_transferase_dom"/>
</dbReference>
<dbReference type="GO" id="GO:0071770">
    <property type="term" value="P:DIM/DIP cell wall layer assembly"/>
    <property type="evidence" value="ECO:0007669"/>
    <property type="project" value="TreeGrafter"/>
</dbReference>
<comment type="caution">
    <text evidence="8">The sequence shown here is derived from an EMBL/GenBank/DDBJ whole genome shotgun (WGS) entry which is preliminary data.</text>
</comment>
<evidence type="ECO:0000259" key="6">
    <source>
        <dbReference type="PROSITE" id="PS50075"/>
    </source>
</evidence>
<dbReference type="InterPro" id="IPR036736">
    <property type="entry name" value="ACP-like_sf"/>
</dbReference>
<dbReference type="Gene3D" id="3.30.70.3290">
    <property type="match status" value="1"/>
</dbReference>
<dbReference type="SUPFAM" id="SSF52151">
    <property type="entry name" value="FabD/lysophospholipase-like"/>
    <property type="match status" value="1"/>
</dbReference>
<dbReference type="InterPro" id="IPR006162">
    <property type="entry name" value="Ppantetheine_attach_site"/>
</dbReference>
<dbReference type="Pfam" id="PF00109">
    <property type="entry name" value="ketoacyl-synt"/>
    <property type="match status" value="1"/>
</dbReference>
<evidence type="ECO:0000256" key="1">
    <source>
        <dbReference type="ARBA" id="ARBA00022450"/>
    </source>
</evidence>
<dbReference type="GO" id="GO:0070403">
    <property type="term" value="F:NAD+ binding"/>
    <property type="evidence" value="ECO:0007669"/>
    <property type="project" value="InterPro"/>
</dbReference>
<dbReference type="Gene3D" id="1.10.1040.50">
    <property type="match status" value="1"/>
</dbReference>
<dbReference type="InterPro" id="IPR001227">
    <property type="entry name" value="Ac_transferase_dom_sf"/>
</dbReference>
<dbReference type="InterPro" id="IPR014031">
    <property type="entry name" value="Ketoacyl_synth_C"/>
</dbReference>
<dbReference type="CDD" id="cd00833">
    <property type="entry name" value="PKS"/>
    <property type="match status" value="1"/>
</dbReference>
<dbReference type="InterPro" id="IPR032821">
    <property type="entry name" value="PKS_assoc"/>
</dbReference>
<dbReference type="InterPro" id="IPR006176">
    <property type="entry name" value="3-OHacyl-CoA_DH_NAD-bd"/>
</dbReference>
<organism evidence="8 9">
    <name type="scientific">Agrobacterium deltaense NCPPB 1641</name>
    <dbReference type="NCBI Taxonomy" id="1183425"/>
    <lineage>
        <taxon>Bacteria</taxon>
        <taxon>Pseudomonadati</taxon>
        <taxon>Pseudomonadota</taxon>
        <taxon>Alphaproteobacteria</taxon>
        <taxon>Hyphomicrobiales</taxon>
        <taxon>Rhizobiaceae</taxon>
        <taxon>Rhizobium/Agrobacterium group</taxon>
        <taxon>Agrobacterium</taxon>
    </lineage>
</organism>
<dbReference type="Gene3D" id="3.40.47.10">
    <property type="match status" value="1"/>
</dbReference>
<feature type="domain" description="Carrier" evidence="6">
    <location>
        <begin position="920"/>
        <end position="996"/>
    </location>
</feature>
<dbReference type="InterPro" id="IPR014030">
    <property type="entry name" value="Ketoacyl_synth_N"/>
</dbReference>
<dbReference type="SMART" id="SM00825">
    <property type="entry name" value="PKS_KS"/>
    <property type="match status" value="1"/>
</dbReference>
<dbReference type="GO" id="GO:0005737">
    <property type="term" value="C:cytoplasm"/>
    <property type="evidence" value="ECO:0007669"/>
    <property type="project" value="TreeGrafter"/>
</dbReference>
<dbReference type="Gene3D" id="3.40.366.10">
    <property type="entry name" value="Malonyl-Coenzyme A Acyl Carrier Protein, domain 2"/>
    <property type="match status" value="1"/>
</dbReference>
<dbReference type="SUPFAM" id="SSF53901">
    <property type="entry name" value="Thiolase-like"/>
    <property type="match status" value="1"/>
</dbReference>
<feature type="domain" description="Ketosynthase family 3 (KS3)" evidence="7">
    <location>
        <begin position="7"/>
        <end position="433"/>
    </location>
</feature>
<dbReference type="InterPro" id="IPR009081">
    <property type="entry name" value="PP-bd_ACP"/>
</dbReference>
<dbReference type="GO" id="GO:0006633">
    <property type="term" value="P:fatty acid biosynthetic process"/>
    <property type="evidence" value="ECO:0007669"/>
    <property type="project" value="InterPro"/>
</dbReference>
<keyword evidence="3" id="KW-0808">Transferase</keyword>
<gene>
    <name evidence="8" type="ORF">AGR7A_Lc10027</name>
</gene>
<keyword evidence="4" id="KW-0560">Oxidoreductase</keyword>
<accession>A0A1S7TRU7</accession>
<dbReference type="InterPro" id="IPR016039">
    <property type="entry name" value="Thiolase-like"/>
</dbReference>
<dbReference type="SUPFAM" id="SSF48179">
    <property type="entry name" value="6-phosphogluconate dehydrogenase C-terminal domain-like"/>
    <property type="match status" value="2"/>
</dbReference>
<keyword evidence="8" id="KW-0413">Isomerase</keyword>
<dbReference type="PROSITE" id="PS52004">
    <property type="entry name" value="KS3_2"/>
    <property type="match status" value="1"/>
</dbReference>
<proteinExistence type="predicted"/>
<dbReference type="PROSITE" id="PS50075">
    <property type="entry name" value="CARRIER"/>
    <property type="match status" value="1"/>
</dbReference>
<dbReference type="InterPro" id="IPR036291">
    <property type="entry name" value="NAD(P)-bd_dom_sf"/>
</dbReference>
<name>A0A1S7TRU7_9HYPH</name>
<keyword evidence="2" id="KW-0597">Phosphoprotein</keyword>
<keyword evidence="9" id="KW-1185">Reference proteome</keyword>
<dbReference type="Gene3D" id="3.30.70.250">
    <property type="entry name" value="Malonyl-CoA ACP transacylase, ACP-binding"/>
    <property type="match status" value="1"/>
</dbReference>
<dbReference type="SMART" id="SM00827">
    <property type="entry name" value="PKS_AT"/>
    <property type="match status" value="1"/>
</dbReference>
<dbReference type="Pfam" id="PF00698">
    <property type="entry name" value="Acyl_transf_1"/>
    <property type="match status" value="1"/>
</dbReference>
<dbReference type="PANTHER" id="PTHR43775:SF37">
    <property type="entry name" value="SI:DKEY-61P9.11"/>
    <property type="match status" value="1"/>
</dbReference>
<evidence type="ECO:0000256" key="3">
    <source>
        <dbReference type="ARBA" id="ARBA00022679"/>
    </source>
</evidence>
<evidence type="ECO:0000259" key="7">
    <source>
        <dbReference type="PROSITE" id="PS52004"/>
    </source>
</evidence>
<dbReference type="InterPro" id="IPR016035">
    <property type="entry name" value="Acyl_Trfase/lysoPLipase"/>
</dbReference>
<dbReference type="Pfam" id="PF00725">
    <property type="entry name" value="3HCDH"/>
    <property type="match status" value="1"/>
</dbReference>
<dbReference type="EMBL" id="FCNP01000030">
    <property type="protein sequence ID" value="CVI57332.1"/>
    <property type="molecule type" value="Genomic_DNA"/>
</dbReference>
<dbReference type="Proteomes" id="UP000192140">
    <property type="component" value="Unassembled WGS sequence"/>
</dbReference>
<dbReference type="EC" id="5.1.2.3" evidence="8"/>
<evidence type="ECO:0000313" key="8">
    <source>
        <dbReference type="EMBL" id="CVI57332.1"/>
    </source>
</evidence>
<dbReference type="InterPro" id="IPR020841">
    <property type="entry name" value="PKS_Beta-ketoAc_synthase_dom"/>
</dbReference>